<evidence type="ECO:0008006" key="3">
    <source>
        <dbReference type="Google" id="ProtNLM"/>
    </source>
</evidence>
<feature type="non-terminal residue" evidence="1">
    <location>
        <position position="1"/>
    </location>
</feature>
<accession>A0ABS1CPW1</accession>
<evidence type="ECO:0000313" key="1">
    <source>
        <dbReference type="EMBL" id="MBK1633979.1"/>
    </source>
</evidence>
<sequence>NLARRELGRNYVNSEDVVIRTVTLPAQIKAAIEDKLTQRELLQSYAFRLSAAAQEADRLRDEARGIRDYQARIDSTLNDRLLQQTGIRATREIAGSENSSVILIGSGKDGLPMIPGGR</sequence>
<comment type="caution">
    <text evidence="1">The sequence shown here is derived from an EMBL/GenBank/DDBJ whole genome shotgun (WGS) entry which is preliminary data.</text>
</comment>
<reference evidence="1 2" key="1">
    <citation type="journal article" date="2020" name="Microorganisms">
        <title>Osmotic Adaptation and Compatible Solute Biosynthesis of Phototrophic Bacteria as Revealed from Genome Analyses.</title>
        <authorList>
            <person name="Imhoff J.F."/>
            <person name="Rahn T."/>
            <person name="Kunzel S."/>
            <person name="Keller A."/>
            <person name="Neulinger S.C."/>
        </authorList>
    </citation>
    <scope>NUCLEOTIDE SEQUENCE [LARGE SCALE GENOMIC DNA]</scope>
    <source>
        <strain evidence="1 2">DSM 6210</strain>
    </source>
</reference>
<proteinExistence type="predicted"/>
<gene>
    <name evidence="1" type="ORF">CKO31_25290</name>
</gene>
<dbReference type="EMBL" id="NRRV01000170">
    <property type="protein sequence ID" value="MBK1633979.1"/>
    <property type="molecule type" value="Genomic_DNA"/>
</dbReference>
<organism evidence="1 2">
    <name type="scientific">Thiohalocapsa halophila</name>
    <dbReference type="NCBI Taxonomy" id="69359"/>
    <lineage>
        <taxon>Bacteria</taxon>
        <taxon>Pseudomonadati</taxon>
        <taxon>Pseudomonadota</taxon>
        <taxon>Gammaproteobacteria</taxon>
        <taxon>Chromatiales</taxon>
        <taxon>Chromatiaceae</taxon>
        <taxon>Thiohalocapsa</taxon>
    </lineage>
</organism>
<keyword evidence="2" id="KW-1185">Reference proteome</keyword>
<protein>
    <recommendedName>
        <fullName evidence="3">Prohibitin family protein</fullName>
    </recommendedName>
</protein>
<dbReference type="Proteomes" id="UP000748752">
    <property type="component" value="Unassembled WGS sequence"/>
</dbReference>
<name>A0ABS1CPW1_9GAMM</name>
<evidence type="ECO:0000313" key="2">
    <source>
        <dbReference type="Proteomes" id="UP000748752"/>
    </source>
</evidence>
<dbReference type="RefSeq" id="WP_200243681.1">
    <property type="nucleotide sequence ID" value="NZ_NRRV01000170.1"/>
</dbReference>